<comment type="caution">
    <text evidence="1">The sequence shown here is derived from an EMBL/GenBank/DDBJ whole genome shotgun (WGS) entry which is preliminary data.</text>
</comment>
<organism evidence="1">
    <name type="scientific">marine sediment metagenome</name>
    <dbReference type="NCBI Taxonomy" id="412755"/>
    <lineage>
        <taxon>unclassified sequences</taxon>
        <taxon>metagenomes</taxon>
        <taxon>ecological metagenomes</taxon>
    </lineage>
</organism>
<dbReference type="EMBL" id="LAZR01001677">
    <property type="protein sequence ID" value="KKN40948.1"/>
    <property type="molecule type" value="Genomic_DNA"/>
</dbReference>
<reference evidence="1" key="1">
    <citation type="journal article" date="2015" name="Nature">
        <title>Complex archaea that bridge the gap between prokaryotes and eukaryotes.</title>
        <authorList>
            <person name="Spang A."/>
            <person name="Saw J.H."/>
            <person name="Jorgensen S.L."/>
            <person name="Zaremba-Niedzwiedzka K."/>
            <person name="Martijn J."/>
            <person name="Lind A.E."/>
            <person name="van Eijk R."/>
            <person name="Schleper C."/>
            <person name="Guy L."/>
            <person name="Ettema T.J."/>
        </authorList>
    </citation>
    <scope>NUCLEOTIDE SEQUENCE</scope>
</reference>
<name>A0A0F9THK7_9ZZZZ</name>
<evidence type="ECO:0000313" key="1">
    <source>
        <dbReference type="EMBL" id="KKN40948.1"/>
    </source>
</evidence>
<proteinExistence type="predicted"/>
<accession>A0A0F9THK7</accession>
<dbReference type="AlphaFoldDB" id="A0A0F9THK7"/>
<gene>
    <name evidence="1" type="ORF">LCGC14_0728330</name>
</gene>
<protein>
    <submittedName>
        <fullName evidence="1">Uncharacterized protein</fullName>
    </submittedName>
</protein>
<sequence>MPTGKLPKWSEHWYYFNKIVREMWSFAPNSKHRGGYPSRTRIKKELQAVKLRWGLDRAFIPSNYKYFLHNRDKIRTWKEVGRIMGLSGCTARDYGQKGIRRLLFGI</sequence>